<dbReference type="Gramene" id="KQK14644">
    <property type="protein sequence ID" value="KQK14644"/>
    <property type="gene ID" value="BRADI_1g17762v3"/>
</dbReference>
<evidence type="ECO:0000313" key="2">
    <source>
        <dbReference type="EnsemblPlants" id="KQK14644"/>
    </source>
</evidence>
<dbReference type="AlphaFoldDB" id="A0A0Q3JRG6"/>
<sequence length="99" mass="11540">MLGRRRISPRTRIRKVCKSRDFMSHLTCLPIAMFKRHLHEICHEVKPILENVCTAAVTPFFIAQSVNDLTIIRVQDHPTAAQIDRKLKPQFSRTHLCHI</sequence>
<reference evidence="1 2" key="1">
    <citation type="journal article" date="2010" name="Nature">
        <title>Genome sequencing and analysis of the model grass Brachypodium distachyon.</title>
        <authorList>
            <consortium name="International Brachypodium Initiative"/>
        </authorList>
    </citation>
    <scope>NUCLEOTIDE SEQUENCE [LARGE SCALE GENOMIC DNA]</scope>
    <source>
        <strain evidence="1 2">Bd21</strain>
    </source>
</reference>
<keyword evidence="3" id="KW-1185">Reference proteome</keyword>
<dbReference type="EnsemblPlants" id="KQK14644">
    <property type="protein sequence ID" value="KQK14644"/>
    <property type="gene ID" value="BRADI_1g17762v3"/>
</dbReference>
<reference evidence="2" key="3">
    <citation type="submission" date="2018-08" db="UniProtKB">
        <authorList>
            <consortium name="EnsemblPlants"/>
        </authorList>
    </citation>
    <scope>IDENTIFICATION</scope>
    <source>
        <strain evidence="2">cv. Bd21</strain>
    </source>
</reference>
<evidence type="ECO:0000313" key="3">
    <source>
        <dbReference type="Proteomes" id="UP000008810"/>
    </source>
</evidence>
<dbReference type="Proteomes" id="UP000008810">
    <property type="component" value="Chromosome 1"/>
</dbReference>
<reference evidence="1" key="2">
    <citation type="submission" date="2017-06" db="EMBL/GenBank/DDBJ databases">
        <title>WGS assembly of Brachypodium distachyon.</title>
        <authorList>
            <consortium name="The International Brachypodium Initiative"/>
            <person name="Lucas S."/>
            <person name="Harmon-Smith M."/>
            <person name="Lail K."/>
            <person name="Tice H."/>
            <person name="Grimwood J."/>
            <person name="Bruce D."/>
            <person name="Barry K."/>
            <person name="Shu S."/>
            <person name="Lindquist E."/>
            <person name="Wang M."/>
            <person name="Pitluck S."/>
            <person name="Vogel J.P."/>
            <person name="Garvin D.F."/>
            <person name="Mockler T.C."/>
            <person name="Schmutz J."/>
            <person name="Rokhsar D."/>
            <person name="Bevan M.W."/>
        </authorList>
    </citation>
    <scope>NUCLEOTIDE SEQUENCE</scope>
    <source>
        <strain evidence="1">Bd21</strain>
    </source>
</reference>
<accession>A0A0Q3JRG6</accession>
<dbReference type="InParanoid" id="A0A0Q3JRG6"/>
<organism evidence="1">
    <name type="scientific">Brachypodium distachyon</name>
    <name type="common">Purple false brome</name>
    <name type="synonym">Trachynia distachya</name>
    <dbReference type="NCBI Taxonomy" id="15368"/>
    <lineage>
        <taxon>Eukaryota</taxon>
        <taxon>Viridiplantae</taxon>
        <taxon>Streptophyta</taxon>
        <taxon>Embryophyta</taxon>
        <taxon>Tracheophyta</taxon>
        <taxon>Spermatophyta</taxon>
        <taxon>Magnoliopsida</taxon>
        <taxon>Liliopsida</taxon>
        <taxon>Poales</taxon>
        <taxon>Poaceae</taxon>
        <taxon>BOP clade</taxon>
        <taxon>Pooideae</taxon>
        <taxon>Stipodae</taxon>
        <taxon>Brachypodieae</taxon>
        <taxon>Brachypodium</taxon>
    </lineage>
</organism>
<protein>
    <submittedName>
        <fullName evidence="1 2">Uncharacterized protein</fullName>
    </submittedName>
</protein>
<name>A0A0Q3JRG6_BRADI</name>
<evidence type="ECO:0000313" key="1">
    <source>
        <dbReference type="EMBL" id="KQK14644.2"/>
    </source>
</evidence>
<proteinExistence type="predicted"/>
<dbReference type="EMBL" id="CM000880">
    <property type="protein sequence ID" value="KQK14644.2"/>
    <property type="molecule type" value="Genomic_DNA"/>
</dbReference>
<gene>
    <name evidence="1" type="ORF">BRADI_1g17762v3</name>
</gene>